<evidence type="ECO:0000256" key="2">
    <source>
        <dbReference type="ARBA" id="ARBA00024993"/>
    </source>
</evidence>
<accession>A0ABV7YFT1</accession>
<evidence type="ECO:0000313" key="4">
    <source>
        <dbReference type="Proteomes" id="UP001595699"/>
    </source>
</evidence>
<organism evidence="3 4">
    <name type="scientific">Tenggerimyces flavus</name>
    <dbReference type="NCBI Taxonomy" id="1708749"/>
    <lineage>
        <taxon>Bacteria</taxon>
        <taxon>Bacillati</taxon>
        <taxon>Actinomycetota</taxon>
        <taxon>Actinomycetes</taxon>
        <taxon>Propionibacteriales</taxon>
        <taxon>Nocardioidaceae</taxon>
        <taxon>Tenggerimyces</taxon>
    </lineage>
</organism>
<evidence type="ECO:0000313" key="3">
    <source>
        <dbReference type="EMBL" id="MFC3764210.1"/>
    </source>
</evidence>
<sequence>MSTSPAGLSRRGMLVLGALALTAVSCSQPDQIAQRVQPAKSSPSGGPVPDDAWKRLLTGNERFAQGEQIRPRQELSWRQAVAGKQQTPFACVLGCVDSRVTPEIVFDQGLGDLLTVRTAGEVLDDAVIGSIEYGVHHLNIPLVVVLGHSNCGAVQATIDVVKGEEKVHGEVSALVRAIEAAVLATPENDNEEEFLAACVDEQARRMAVELPERSEVVDAAILAGKTRVIAATYDLQSGKIKEL</sequence>
<dbReference type="InterPro" id="IPR001765">
    <property type="entry name" value="Carbonic_anhydrase"/>
</dbReference>
<dbReference type="PANTHER" id="PTHR11002">
    <property type="entry name" value="CARBONIC ANHYDRASE"/>
    <property type="match status" value="1"/>
</dbReference>
<gene>
    <name evidence="3" type="ORF">ACFOUW_25470</name>
</gene>
<comment type="function">
    <text evidence="2">Catalyzes the reversible hydration of carbon dioxide to form bicarbonate.</text>
</comment>
<dbReference type="CDD" id="cd03378">
    <property type="entry name" value="beta_CA_cladeC"/>
    <property type="match status" value="1"/>
</dbReference>
<dbReference type="Proteomes" id="UP001595699">
    <property type="component" value="Unassembled WGS sequence"/>
</dbReference>
<name>A0ABV7YFT1_9ACTN</name>
<comment type="caution">
    <text evidence="3">The sequence shown here is derived from an EMBL/GenBank/DDBJ whole genome shotgun (WGS) entry which is preliminary data.</text>
</comment>
<dbReference type="SUPFAM" id="SSF53056">
    <property type="entry name" value="beta-carbonic anhydrase, cab"/>
    <property type="match status" value="1"/>
</dbReference>
<dbReference type="Pfam" id="PF00484">
    <property type="entry name" value="Pro_CA"/>
    <property type="match status" value="1"/>
</dbReference>
<protein>
    <submittedName>
        <fullName evidence="3">Carbonic anhydrase</fullName>
    </submittedName>
</protein>
<dbReference type="RefSeq" id="WP_205114975.1">
    <property type="nucleotide sequence ID" value="NZ_JAFBCM010000001.1"/>
</dbReference>
<dbReference type="PANTHER" id="PTHR11002:SF79">
    <property type="entry name" value="CARBONIC ANHYDRASE 2"/>
    <property type="match status" value="1"/>
</dbReference>
<comment type="similarity">
    <text evidence="1">Belongs to the beta-class carbonic anhydrase family.</text>
</comment>
<dbReference type="InterPro" id="IPR036874">
    <property type="entry name" value="Carbonic_anhydrase_sf"/>
</dbReference>
<dbReference type="Gene3D" id="3.40.1050.10">
    <property type="entry name" value="Carbonic anhydrase"/>
    <property type="match status" value="1"/>
</dbReference>
<dbReference type="EMBL" id="JBHRZH010000023">
    <property type="protein sequence ID" value="MFC3764210.1"/>
    <property type="molecule type" value="Genomic_DNA"/>
</dbReference>
<dbReference type="SMART" id="SM00947">
    <property type="entry name" value="Pro_CA"/>
    <property type="match status" value="1"/>
</dbReference>
<reference evidence="4" key="1">
    <citation type="journal article" date="2019" name="Int. J. Syst. Evol. Microbiol.">
        <title>The Global Catalogue of Microorganisms (GCM) 10K type strain sequencing project: providing services to taxonomists for standard genome sequencing and annotation.</title>
        <authorList>
            <consortium name="The Broad Institute Genomics Platform"/>
            <consortium name="The Broad Institute Genome Sequencing Center for Infectious Disease"/>
            <person name="Wu L."/>
            <person name="Ma J."/>
        </authorList>
    </citation>
    <scope>NUCLEOTIDE SEQUENCE [LARGE SCALE GENOMIC DNA]</scope>
    <source>
        <strain evidence="4">CGMCC 4.7241</strain>
    </source>
</reference>
<keyword evidence="4" id="KW-1185">Reference proteome</keyword>
<proteinExistence type="inferred from homology"/>
<evidence type="ECO:0000256" key="1">
    <source>
        <dbReference type="ARBA" id="ARBA00006217"/>
    </source>
</evidence>